<evidence type="ECO:0000256" key="4">
    <source>
        <dbReference type="ARBA" id="ARBA00022737"/>
    </source>
</evidence>
<evidence type="ECO:0000256" key="1">
    <source>
        <dbReference type="ARBA" id="ARBA00004138"/>
    </source>
</evidence>
<evidence type="ECO:0000313" key="9">
    <source>
        <dbReference type="Proteomes" id="UP000050640"/>
    </source>
</evidence>
<evidence type="ECO:0000256" key="2">
    <source>
        <dbReference type="ARBA" id="ARBA00022473"/>
    </source>
</evidence>
<keyword evidence="5" id="KW-0802">TPR repeat</keyword>
<comment type="subcellular location">
    <subcellularLocation>
        <location evidence="1">Cell projection</location>
        <location evidence="1">Cilium</location>
    </subcellularLocation>
</comment>
<name>A0A0R3S5M9_9BILA</name>
<dbReference type="InterPro" id="IPR036322">
    <property type="entry name" value="WD40_repeat_dom_sf"/>
</dbReference>
<dbReference type="InterPro" id="IPR015943">
    <property type="entry name" value="WD40/YVTN_repeat-like_dom_sf"/>
</dbReference>
<dbReference type="GO" id="GO:0036064">
    <property type="term" value="C:ciliary basal body"/>
    <property type="evidence" value="ECO:0007669"/>
    <property type="project" value="TreeGrafter"/>
</dbReference>
<dbReference type="Proteomes" id="UP000050640">
    <property type="component" value="Unplaced"/>
</dbReference>
<comment type="similarity">
    <text evidence="8">Belongs to the IFT172 family.</text>
</comment>
<keyword evidence="3" id="KW-0853">WD repeat</keyword>
<keyword evidence="4" id="KW-0677">Repeat</keyword>
<dbReference type="AlphaFoldDB" id="A0A0R3S5M9"/>
<dbReference type="SMART" id="SM00320">
    <property type="entry name" value="WD40"/>
    <property type="match status" value="5"/>
</dbReference>
<reference evidence="10" key="1">
    <citation type="submission" date="2017-02" db="UniProtKB">
        <authorList>
            <consortium name="WormBaseParasite"/>
        </authorList>
    </citation>
    <scope>IDENTIFICATION</scope>
</reference>
<proteinExistence type="inferred from homology"/>
<dbReference type="GO" id="GO:0030992">
    <property type="term" value="C:intraciliary transport particle B"/>
    <property type="evidence" value="ECO:0007669"/>
    <property type="project" value="TreeGrafter"/>
</dbReference>
<dbReference type="STRING" id="1147741.A0A0R3S5M9"/>
<dbReference type="InterPro" id="IPR001680">
    <property type="entry name" value="WD40_rpt"/>
</dbReference>
<dbReference type="Gene3D" id="2.130.10.10">
    <property type="entry name" value="YVTN repeat-like/Quinoprotein amine dehydrogenase"/>
    <property type="match status" value="1"/>
</dbReference>
<evidence type="ECO:0000256" key="6">
    <source>
        <dbReference type="ARBA" id="ARBA00023069"/>
    </source>
</evidence>
<organism evidence="9 10">
    <name type="scientific">Elaeophora elaphi</name>
    <dbReference type="NCBI Taxonomy" id="1147741"/>
    <lineage>
        <taxon>Eukaryota</taxon>
        <taxon>Metazoa</taxon>
        <taxon>Ecdysozoa</taxon>
        <taxon>Nematoda</taxon>
        <taxon>Chromadorea</taxon>
        <taxon>Rhabditida</taxon>
        <taxon>Spirurina</taxon>
        <taxon>Spiruromorpha</taxon>
        <taxon>Filarioidea</taxon>
        <taxon>Onchocercidae</taxon>
        <taxon>Elaeophora</taxon>
    </lineage>
</organism>
<dbReference type="GO" id="GO:0042073">
    <property type="term" value="P:intraciliary transport"/>
    <property type="evidence" value="ECO:0007669"/>
    <property type="project" value="TreeGrafter"/>
</dbReference>
<keyword evidence="2" id="KW-0217">Developmental protein</keyword>
<evidence type="ECO:0000256" key="8">
    <source>
        <dbReference type="ARBA" id="ARBA00038130"/>
    </source>
</evidence>
<evidence type="ECO:0000313" key="10">
    <source>
        <dbReference type="WBParaSite" id="EEL_0001009801-mRNA-1"/>
    </source>
</evidence>
<sequence>MEFASANKDGAAKIPAIDWSPNGKKLAIANADRVVLLFDETGKLRDKFATKPIDAKFGKKSYQVKALVFSPDSTRIAVGQTDNITYVYRIGTTDEKKVICNKFVQSSAVIAMIWPSEDRLIIGLIDGKVRVASCRSNKCSTLYKTDATVISLALPPDGRSFISGHSDGSIILYSMDRRMQTKILTHSCPPYALVYTTNGIIIGGCDQRVVSYTESGQLLQQFDYRSGSDNEKEFTVAIRDSFGQSVIFGSFDRVRLYLWNSRRGALDEGKPLEIRNLYTISALAWSPDGSTVALGTLCGAVITVDCCLKHSMLKGRFQTKYISPSQVLIKDTASEQSVAIHSSKALPINEIKVILFSLPLPSF</sequence>
<dbReference type="PANTHER" id="PTHR15722">
    <property type="entry name" value="IFT140/172-RELATED"/>
    <property type="match status" value="1"/>
</dbReference>
<dbReference type="WBParaSite" id="EEL_0001009801-mRNA-1">
    <property type="protein sequence ID" value="EEL_0001009801-mRNA-1"/>
    <property type="gene ID" value="EEL_0001009801"/>
</dbReference>
<dbReference type="PANTHER" id="PTHR15722:SF2">
    <property type="entry name" value="INTRAFLAGELLAR TRANSPORT PROTEIN 172 HOMOLOG"/>
    <property type="match status" value="1"/>
</dbReference>
<evidence type="ECO:0000256" key="3">
    <source>
        <dbReference type="ARBA" id="ARBA00022574"/>
    </source>
</evidence>
<dbReference type="SUPFAM" id="SSF50978">
    <property type="entry name" value="WD40 repeat-like"/>
    <property type="match status" value="1"/>
</dbReference>
<accession>A0A0R3S5M9</accession>
<evidence type="ECO:0000256" key="5">
    <source>
        <dbReference type="ARBA" id="ARBA00022803"/>
    </source>
</evidence>
<dbReference type="GO" id="GO:0005930">
    <property type="term" value="C:axoneme"/>
    <property type="evidence" value="ECO:0007669"/>
    <property type="project" value="TreeGrafter"/>
</dbReference>
<keyword evidence="7" id="KW-0966">Cell projection</keyword>
<keyword evidence="9" id="KW-1185">Reference proteome</keyword>
<evidence type="ECO:0000256" key="7">
    <source>
        <dbReference type="ARBA" id="ARBA00023273"/>
    </source>
</evidence>
<dbReference type="Pfam" id="PF00400">
    <property type="entry name" value="WD40"/>
    <property type="match status" value="1"/>
</dbReference>
<keyword evidence="6" id="KW-0969">Cilium</keyword>
<protein>
    <submittedName>
        <fullName evidence="10">ANAPC4_WD40 domain-containing protein</fullName>
    </submittedName>
</protein>